<evidence type="ECO:0000313" key="3">
    <source>
        <dbReference type="Proteomes" id="UP000031829"/>
    </source>
</evidence>
<proteinExistence type="predicted"/>
<feature type="region of interest" description="Disordered" evidence="1">
    <location>
        <begin position="133"/>
        <end position="174"/>
    </location>
</feature>
<dbReference type="RefSeq" id="WP_034648759.1">
    <property type="nucleotide sequence ID" value="NZ_BCVB01000008.1"/>
</dbReference>
<dbReference type="GeneID" id="93645129"/>
<dbReference type="Proteomes" id="UP000031829">
    <property type="component" value="Chromosome"/>
</dbReference>
<feature type="compositionally biased region" description="Polar residues" evidence="1">
    <location>
        <begin position="133"/>
        <end position="142"/>
    </location>
</feature>
<evidence type="ECO:0000313" key="2">
    <source>
        <dbReference type="EMBL" id="AJI24889.1"/>
    </source>
</evidence>
<protein>
    <submittedName>
        <fullName evidence="2">Sporulation related domain protein</fullName>
    </submittedName>
</protein>
<dbReference type="AlphaFoldDB" id="A0A0B6AYC1"/>
<dbReference type="KEGG" id="bmeg:BG04_1664"/>
<dbReference type="HOGENOM" id="CLU_768710_0_0_9"/>
<evidence type="ECO:0000256" key="1">
    <source>
        <dbReference type="SAM" id="MobiDB-lite"/>
    </source>
</evidence>
<organism evidence="2 3">
    <name type="scientific">Priestia megaterium (strain ATCC 14581 / DSM 32 / CCUG 1817 / JCM 2506 / NBRC 15308 / NCIMB 9376 / NCTC 10342 / NRRL B-14308 / VKM B-512 / Ford 19)</name>
    <name type="common">Bacillus megaterium</name>
    <dbReference type="NCBI Taxonomy" id="1348623"/>
    <lineage>
        <taxon>Bacteria</taxon>
        <taxon>Bacillati</taxon>
        <taxon>Bacillota</taxon>
        <taxon>Bacilli</taxon>
        <taxon>Bacillales</taxon>
        <taxon>Bacillaceae</taxon>
        <taxon>Priestia</taxon>
    </lineage>
</organism>
<gene>
    <name evidence="2" type="ORF">BG04_1664</name>
</gene>
<feature type="compositionally biased region" description="Basic and acidic residues" evidence="1">
    <location>
        <begin position="160"/>
        <end position="170"/>
    </location>
</feature>
<reference evidence="2 3" key="1">
    <citation type="journal article" date="2015" name="Genome Announc.">
        <title>Complete genome sequences for 35 biothreat assay-relevant bacillus species.</title>
        <authorList>
            <person name="Johnson S.L."/>
            <person name="Daligault H.E."/>
            <person name="Davenport K.W."/>
            <person name="Jaissle J."/>
            <person name="Frey K.G."/>
            <person name="Ladner J.T."/>
            <person name="Broomall S.M."/>
            <person name="Bishop-Lilly K.A."/>
            <person name="Bruce D.C."/>
            <person name="Gibbons H.S."/>
            <person name="Coyne S.R."/>
            <person name="Lo C.C."/>
            <person name="Meincke L."/>
            <person name="Munk A.C."/>
            <person name="Koroleva G.I."/>
            <person name="Rosenzweig C.N."/>
            <person name="Palacios G.F."/>
            <person name="Redden C.L."/>
            <person name="Minogue T.D."/>
            <person name="Chain P.S."/>
        </authorList>
    </citation>
    <scope>NUCLEOTIDE SEQUENCE [LARGE SCALE GENOMIC DNA]</scope>
    <source>
        <strain evidence="3">ATCC 14581 / DSM 32 / JCM 2506 / NBRC 15308 / NCIMB 9376 / NCTC 10342 / NRRL B-14308 / VKM B-512</strain>
    </source>
</reference>
<name>A0A0B6AYC1_PRIM2</name>
<accession>A0A0B6AYC1</accession>
<sequence>MFYVGLPQLATGIKTTLTKGGGEVDKQERKISIKINGQSKDEKEEQAPEKDEFTWVLPEPASKDSHVEENKVVFIEDVRNEKKKKPRLHPKNVSIKTVNGGVIKRTAVIVLLAVGIGSGIGMVGVKMMTGSEQPVSKAQTSEQTKEEKTSQTASATESVGKAEKKNEQESKGTSAAVSTLEPFSFYIVQAGAFSSKTAANKAMDKWKEENEAGEIFSPKTYSLVVGAATGEEKANALSKTYKQQGKDVYVKSYEIKPTSELGKKDQTVITTAQPFMANLLDQSVKAIEGQRVADIKSLKKELTKVQKEASNEDIKTMVSTLQKAAASLSSYEDNKSSKDAWLAQRYVLKALQQYESLVTS</sequence>
<dbReference type="EMBL" id="CP009920">
    <property type="protein sequence ID" value="AJI24889.1"/>
    <property type="molecule type" value="Genomic_DNA"/>
</dbReference>